<reference evidence="3" key="2">
    <citation type="submission" date="2022-06" db="UniProtKB">
        <authorList>
            <consortium name="EnsemblMetazoa"/>
        </authorList>
    </citation>
    <scope>IDENTIFICATION</scope>
    <source>
        <strain evidence="3">PS312</strain>
    </source>
</reference>
<feature type="compositionally biased region" description="Basic and acidic residues" evidence="2">
    <location>
        <begin position="1676"/>
        <end position="1686"/>
    </location>
</feature>
<feature type="compositionally biased region" description="Basic and acidic residues" evidence="2">
    <location>
        <begin position="1854"/>
        <end position="1867"/>
    </location>
</feature>
<dbReference type="EnsemblMetazoa" id="PPA04917.1">
    <property type="protein sequence ID" value="PPA04917.1"/>
    <property type="gene ID" value="WBGene00094471"/>
</dbReference>
<feature type="compositionally biased region" description="Basic and acidic residues" evidence="2">
    <location>
        <begin position="2018"/>
        <end position="2036"/>
    </location>
</feature>
<feature type="region of interest" description="Disordered" evidence="2">
    <location>
        <begin position="2615"/>
        <end position="2657"/>
    </location>
</feature>
<feature type="coiled-coil region" evidence="1">
    <location>
        <begin position="1168"/>
        <end position="1195"/>
    </location>
</feature>
<feature type="compositionally biased region" description="Pro residues" evidence="2">
    <location>
        <begin position="2694"/>
        <end position="2704"/>
    </location>
</feature>
<gene>
    <name evidence="3" type="primary">WBGene00094471</name>
</gene>
<feature type="compositionally biased region" description="Basic and acidic residues" evidence="2">
    <location>
        <begin position="1252"/>
        <end position="1264"/>
    </location>
</feature>
<sequence>MTIRPRRVSTLKEGQEKEPSPLRDVLIHERHELQTWKETVEIRPPNLLVPRQIASYVNAQPLCKLAVSPKCDYIALMSHRRTFQIFRVTEEAIVAESSVQILEDASAEYCLFEFSASGNLLLSDASIDVFDRLAEHCYTMMPALPESSPDLVSAISSLSSYSLMATEEKFSDYMATLHYNCTLSAYKMGRTSYFKLFTVLLESPLTGVCRLLPGHGMILVTTHYRIGTEDIPGGLASYRMVKGAPHVVPVVAPKYEKDWWESLSIRLPFGFGSFAYISSLSVNASESRVVGVSTTGDVFLFALPSLSLLSSLAHVSRVARPRAAVFVYEEEMGVLFSSGRLIRCSTADPQLLMQTIAEGDQQSSECYSPRTQLVVPAERELYVLQSEGGPEVAISSQRSSLAARLFMLTIWRSLKQLLGMAVGDAASPLQQATQLLSLEFSLWHAPIVTLEEVLERTMRRGDFAKAIQLADTHPEIEKDSVYKRQWMEVCGSGKLTKEHVKNILGRVRDVRWKAERCLQTTTPSMHVQTELVEEGILLSAPLPLHVRLAHHGRVLAVTDDVEMYLEMREWPLLRVAEGLAERGSLVALSRLLLSNWPFFSAHCLSILSRLPSSIEPKRYETLVPTRDCRLVVEEKSNKYVAELNKVRASSKDGAREVQRVDEGEKEEEEERDEEGKKGKKERSEEKDMEQWAKARARTIEAETGIVPYAIQLLELCKERGCESLDDSLSRWKHLDLFIRITRSVSASLDFLQSAPVSLLGQHFSVLDDSSLIASLPSIIDLLQWHSPKDYEAVIRAIVVERTITSTRLLHALLREREAIVVGETIMEALSSLSLTGRPLIAELERMIDVIGEEKKAERKSIERVRAALDTLDAKGVHPTFGKLIASQTDAHRAREVLAQLVHCKRGERRDEEGWRKVARDVLALNRQLYSTLLSDEEAMEMVAERFLLDADISGDEGGPPLAISTLLTLGGGEVGAEEGPRLSAPRSAELLLRLADSFIASSVDGRDEQLGRARTLAEAAARGETKGGAKVAGSSKKEKEQPAAALLRSLDVIRLASELGSGRLPIQIKHADPQTLLDECIAIGDNYKRGTLCAKLAQQVEVATPVASAFAACALHAVERGDEQTLAGYIQKIASAKNLPVVHTLCMRLLATTLLPQLRPTIESCAIVNAAEEELEEVLAHIATLRMEMEEAMEMEREEIERRGETRGSEERRMEMEEDKRDIVPLDPYYTKAEQQEGSSCSFGDWRSEEEWEKRRRRDGKESRTASSSPSDVLSLLAAESASAFAAAAMLSEARDAEDTIEDERLRRYTSALRQLLPRLNGRLVEGVAPRKMIERAIVTNDDSTALDRLEAHGSSRERFVENAKYRLDTIEGLATMEDASSWSDALELAGQFGIKESTVHLASLENILTTLPPSSARSLIALRAHSEALARDDETIRMVGQKLRKSVLPLIHEDEQYLLYLEQFHSTSTESTLLHLLQYLRENCGAKDLKSLLFDESRLAKAIEEVKGDDAEEVGEWLRAIPGTSSACEEAARRMMGERKDPKRFLPLIRDPSMLIELLGDASIDLQSDIDWLLQYPALPGEMQSALRRHREEMFGASTRKRSEERREDSPIGGWREDSPEMGMGAGGGGGMMMRRRGQDGRKRMTLPIGDGKGEQAEGDMTTPMPIRLNSTESALKKTRSEGEKVSSTSTPSISRRRKSSKEGKRGEWMSKEAAQREIRARRSVDSLASTVTDQRSANSRPETLGDKAPNRLSISSRPETLLDTIPDRMPSNPRNGTLGDTVPSDRRSAISRSETIPDTVPENTSTVGGRSSIDLKKKKSSTPLKALENMKRQSKKDKEKPSNLPDPLSELMLEREKSIRREKEVKKRRGVHKESKHATTAAKGYGEEECIPSPSEARQHSLFFPPRKMMLPQRRTSLETTVALPDWSIVESTGTDTVVDSRKERTVARSTSISPFGGKRDGHRNVSGSKERIEKMKPGEGEKGKPSRRFTEGVAIDNWAKPSLHDFRPSWKQARRSTEDVNEKETTVVVRRESTSVVPSTPMTSEKEAAGEGKASLISPSTSDFVPLHGRKKSVRCAFFGETISDNEEEEEGITKVKPQTQLSWGRLASAIYRKTSMRSEVSIGSTIPGEFEEEEVELERERERMNSIPSQNSDASETGRKKPVVNRFLSSISLATTRGPSDVSVVKDSLEDEEEEPNTSFKPLIIEDESPPDEFEIKDTVQEGAPKELKFTKYQGLGLFRRPAAPPPSEGHLSSLSPPPAPLTRQSSGGSTATANPRGRRQNNGGGAYADKLSKQLEKALNLRRSDRTLLKHDNSSVTSAVLTIEEDRSSGWGVSLSAHSRGYILLSGNTTPAEGSCLRVALPLQRVLESVAVAPTYQLVSSPPFSSWRRVARLFGAKRESRLRMCNGERSGGDAKEVREVVDSTRTSSYRIRLPSWSTNRTLLVGAVLLMMMAMTGGVDALKCQCSRSTDSAHCSQQLCEIKPRNGKVPACVFVRDGPLQHYACIRVDEDNEMGCRVMKGKKGGHKVACMCRDADMCNVDLADRVDDGGEESRVLKVPAELIGEPLVVRVRAEKTREGMNHDVLLEPDRDDTLGVAPSVVDFFDDEVEYGVGRGGGKEGGRGGGGLIQRDRESWSDEEDKRHPSSYREVHGVDARQLVPLTVKRLGEEKGRSKLEDNIIDLTDPHYRRPAPPAPPPSRPSPIYDEGTNGRRPDWRQPGAQPVPRGPYEARREEEERRKEQRREEERRRLENVHRVQFTARSPAPLPPTTTTTLPPPPPSRPPTPFSISRINTFVERPSPDPVPYPRRWDDRPYAPPTTSTSTTTTTTTTTTTAAPPRRYSWSVSRYVVSTTTVPPTTTESTTVTTTTEPTTTPTTTTTTRTSPTTPTTIRTTTTKVPTTTVKSTVAPTTTTTTTVAYDDMDEGEEEEVEESKEYDEVALVAVAGKKTNTVPQVAEREPDSGTINAIWTTVVVTTILIGALW</sequence>
<protein>
    <submittedName>
        <fullName evidence="3">Smgl-1</fullName>
    </submittedName>
</protein>
<feature type="compositionally biased region" description="Basic and acidic residues" evidence="2">
    <location>
        <begin position="1830"/>
        <end position="1843"/>
    </location>
</feature>
<dbReference type="PANTHER" id="PTHR15922:SF2">
    <property type="entry name" value="NBAS SUBUNIT OF NRZ TETHERING COMPLEX"/>
    <property type="match status" value="1"/>
</dbReference>
<accession>A0A8R1Y9F9</accession>
<accession>A0A2A6CES2</accession>
<proteinExistence type="predicted"/>
<keyword evidence="4" id="KW-1185">Reference proteome</keyword>
<feature type="compositionally biased region" description="Polar residues" evidence="2">
    <location>
        <begin position="2267"/>
        <end position="2278"/>
    </location>
</feature>
<feature type="compositionally biased region" description="Polar residues" evidence="2">
    <location>
        <begin position="2150"/>
        <end position="2159"/>
    </location>
</feature>
<feature type="compositionally biased region" description="Basic and acidic residues" evidence="2">
    <location>
        <begin position="1199"/>
        <end position="1224"/>
    </location>
</feature>
<feature type="region of interest" description="Disordered" evidence="2">
    <location>
        <begin position="1942"/>
        <end position="1990"/>
    </location>
</feature>
<dbReference type="Proteomes" id="UP000005239">
    <property type="component" value="Unassembled WGS sequence"/>
</dbReference>
<feature type="compositionally biased region" description="Basic and acidic residues" evidence="2">
    <location>
        <begin position="1602"/>
        <end position="1620"/>
    </location>
</feature>
<feature type="compositionally biased region" description="Polar residues" evidence="2">
    <location>
        <begin position="1728"/>
        <end position="1743"/>
    </location>
</feature>
<feature type="region of interest" description="Disordered" evidence="2">
    <location>
        <begin position="2242"/>
        <end position="2292"/>
    </location>
</feature>
<feature type="compositionally biased region" description="Polar residues" evidence="2">
    <location>
        <begin position="1792"/>
        <end position="1811"/>
    </location>
</feature>
<feature type="region of interest" description="Disordered" evidence="2">
    <location>
        <begin position="2182"/>
        <end position="2215"/>
    </location>
</feature>
<feature type="compositionally biased region" description="Basic and acidic residues" evidence="2">
    <location>
        <begin position="1702"/>
        <end position="1726"/>
    </location>
</feature>
<evidence type="ECO:0000313" key="3">
    <source>
        <dbReference type="EnsemblMetazoa" id="PPA04917.1"/>
    </source>
</evidence>
<organism evidence="3 4">
    <name type="scientific">Pristionchus pacificus</name>
    <name type="common">Parasitic nematode worm</name>
    <dbReference type="NCBI Taxonomy" id="54126"/>
    <lineage>
        <taxon>Eukaryota</taxon>
        <taxon>Metazoa</taxon>
        <taxon>Ecdysozoa</taxon>
        <taxon>Nematoda</taxon>
        <taxon>Chromadorea</taxon>
        <taxon>Rhabditida</taxon>
        <taxon>Rhabditina</taxon>
        <taxon>Diplogasteromorpha</taxon>
        <taxon>Diplogasteroidea</taxon>
        <taxon>Neodiplogasteridae</taxon>
        <taxon>Pristionchus</taxon>
    </lineage>
</organism>
<feature type="region of interest" description="Disordered" evidence="2">
    <location>
        <begin position="2017"/>
        <end position="2060"/>
    </location>
</feature>
<feature type="compositionally biased region" description="Low complexity" evidence="2">
    <location>
        <begin position="2037"/>
        <end position="2046"/>
    </location>
</feature>
<feature type="compositionally biased region" description="Basic and acidic residues" evidence="2">
    <location>
        <begin position="673"/>
        <end position="688"/>
    </location>
</feature>
<feature type="compositionally biased region" description="Basic and acidic residues" evidence="2">
    <location>
        <begin position="652"/>
        <end position="662"/>
    </location>
</feature>
<feature type="compositionally biased region" description="Basic and acidic residues" evidence="2">
    <location>
        <begin position="1960"/>
        <end position="1990"/>
    </location>
</feature>
<feature type="compositionally biased region" description="Basic and acidic residues" evidence="2">
    <location>
        <begin position="2673"/>
        <end position="2691"/>
    </location>
</feature>
<evidence type="ECO:0000313" key="4">
    <source>
        <dbReference type="Proteomes" id="UP000005239"/>
    </source>
</evidence>
<reference evidence="4" key="1">
    <citation type="journal article" date="2008" name="Nat. Genet.">
        <title>The Pristionchus pacificus genome provides a unique perspective on nematode lifestyle and parasitism.</title>
        <authorList>
            <person name="Dieterich C."/>
            <person name="Clifton S.W."/>
            <person name="Schuster L.N."/>
            <person name="Chinwalla A."/>
            <person name="Delehaunty K."/>
            <person name="Dinkelacker I."/>
            <person name="Fulton L."/>
            <person name="Fulton R."/>
            <person name="Godfrey J."/>
            <person name="Minx P."/>
            <person name="Mitreva M."/>
            <person name="Roeseler W."/>
            <person name="Tian H."/>
            <person name="Witte H."/>
            <person name="Yang S.P."/>
            <person name="Wilson R.K."/>
            <person name="Sommer R.J."/>
        </authorList>
    </citation>
    <scope>NUCLEOTIDE SEQUENCE [LARGE SCALE GENOMIC DNA]</scope>
    <source>
        <strain evidence="4">PS312</strain>
    </source>
</reference>
<feature type="compositionally biased region" description="Pro residues" evidence="2">
    <location>
        <begin position="2768"/>
        <end position="2789"/>
    </location>
</feature>
<keyword evidence="1" id="KW-0175">Coiled coil</keyword>
<feature type="compositionally biased region" description="Low complexity" evidence="2">
    <location>
        <begin position="2822"/>
        <end position="2837"/>
    </location>
</feature>
<feature type="compositionally biased region" description="Acidic residues" evidence="2">
    <location>
        <begin position="663"/>
        <end position="672"/>
    </location>
</feature>
<feature type="region of interest" description="Disordered" evidence="2">
    <location>
        <begin position="2673"/>
        <end position="2842"/>
    </location>
</feature>
<feature type="region of interest" description="Disordered" evidence="2">
    <location>
        <begin position="2145"/>
        <end position="2165"/>
    </location>
</feature>
<evidence type="ECO:0000256" key="1">
    <source>
        <dbReference type="SAM" id="Coils"/>
    </source>
</evidence>
<feature type="compositionally biased region" description="Basic and acidic residues" evidence="2">
    <location>
        <begin position="2633"/>
        <end position="2657"/>
    </location>
</feature>
<name>A0A2A6CES2_PRIPA</name>
<feature type="region of interest" description="Disordered" evidence="2">
    <location>
        <begin position="1595"/>
        <end position="1898"/>
    </location>
</feature>
<dbReference type="GO" id="GO:0070939">
    <property type="term" value="C:Dsl1/NZR complex"/>
    <property type="evidence" value="ECO:0000318"/>
    <property type="project" value="GO_Central"/>
</dbReference>
<feature type="region of interest" description="Disordered" evidence="2">
    <location>
        <begin position="1252"/>
        <end position="1272"/>
    </location>
</feature>
<feature type="region of interest" description="Disordered" evidence="2">
    <location>
        <begin position="652"/>
        <end position="688"/>
    </location>
</feature>
<dbReference type="GO" id="GO:0006890">
    <property type="term" value="P:retrograde vesicle-mediated transport, Golgi to endoplasmic reticulum"/>
    <property type="evidence" value="ECO:0000318"/>
    <property type="project" value="GO_Central"/>
</dbReference>
<feature type="region of interest" description="Disordered" evidence="2">
    <location>
        <begin position="1195"/>
        <end position="1226"/>
    </location>
</feature>
<feature type="region of interest" description="Disordered" evidence="2">
    <location>
        <begin position="1"/>
        <end position="20"/>
    </location>
</feature>
<dbReference type="GO" id="GO:0000149">
    <property type="term" value="F:SNARE binding"/>
    <property type="evidence" value="ECO:0000318"/>
    <property type="project" value="GO_Central"/>
</dbReference>
<feature type="region of interest" description="Disordered" evidence="2">
    <location>
        <begin position="2857"/>
        <end position="2896"/>
    </location>
</feature>
<feature type="compositionally biased region" description="Basic and acidic residues" evidence="2">
    <location>
        <begin position="2732"/>
        <end position="2758"/>
    </location>
</feature>
<dbReference type="OrthoDB" id="19988at2759"/>
<dbReference type="PANTHER" id="PTHR15922">
    <property type="entry name" value="NEUROBLASTOMA-AMPLIFIED SEQUENCE"/>
    <property type="match status" value="1"/>
</dbReference>
<evidence type="ECO:0000256" key="2">
    <source>
        <dbReference type="SAM" id="MobiDB-lite"/>
    </source>
</evidence>